<keyword evidence="1" id="KW-1133">Transmembrane helix</keyword>
<evidence type="ECO:0008006" key="4">
    <source>
        <dbReference type="Google" id="ProtNLM"/>
    </source>
</evidence>
<organism evidence="2 3">
    <name type="scientific">Lachnoanaerobaculum saburreum</name>
    <dbReference type="NCBI Taxonomy" id="467210"/>
    <lineage>
        <taxon>Bacteria</taxon>
        <taxon>Bacillati</taxon>
        <taxon>Bacillota</taxon>
        <taxon>Clostridia</taxon>
        <taxon>Lachnospirales</taxon>
        <taxon>Lachnospiraceae</taxon>
        <taxon>Lachnoanaerobaculum</taxon>
    </lineage>
</organism>
<dbReference type="AlphaFoldDB" id="A0A133ZPP2"/>
<reference evidence="3" key="1">
    <citation type="submission" date="2016-01" db="EMBL/GenBank/DDBJ databases">
        <authorList>
            <person name="Mitreva M."/>
            <person name="Pepin K.H."/>
            <person name="Mihindukulasuriya K.A."/>
            <person name="Fulton R."/>
            <person name="Fronick C."/>
            <person name="O'Laughlin M."/>
            <person name="Miner T."/>
            <person name="Herter B."/>
            <person name="Rosa B.A."/>
            <person name="Cordes M."/>
            <person name="Tomlinson C."/>
            <person name="Wollam A."/>
            <person name="Palsikar V.B."/>
            <person name="Mardis E.R."/>
            <person name="Wilson R.K."/>
        </authorList>
    </citation>
    <scope>NUCLEOTIDE SEQUENCE [LARGE SCALE GENOMIC DNA]</scope>
    <source>
        <strain evidence="3">DNF00896</strain>
    </source>
</reference>
<evidence type="ECO:0000256" key="1">
    <source>
        <dbReference type="SAM" id="Phobius"/>
    </source>
</evidence>
<keyword evidence="1" id="KW-0812">Transmembrane</keyword>
<comment type="caution">
    <text evidence="2">The sequence shown here is derived from an EMBL/GenBank/DDBJ whole genome shotgun (WGS) entry which is preliminary data.</text>
</comment>
<dbReference type="Proteomes" id="UP000070394">
    <property type="component" value="Unassembled WGS sequence"/>
</dbReference>
<dbReference type="PROSITE" id="PS51257">
    <property type="entry name" value="PROKAR_LIPOPROTEIN"/>
    <property type="match status" value="1"/>
</dbReference>
<evidence type="ECO:0000313" key="2">
    <source>
        <dbReference type="EMBL" id="KXB57380.1"/>
    </source>
</evidence>
<dbReference type="PATRIC" id="fig|467210.3.peg.1452"/>
<dbReference type="RefSeq" id="WP_060931220.1">
    <property type="nucleotide sequence ID" value="NZ_KQ959828.1"/>
</dbReference>
<gene>
    <name evidence="2" type="ORF">HMPREF1866_01463</name>
</gene>
<dbReference type="EMBL" id="LSDA01000091">
    <property type="protein sequence ID" value="KXB57380.1"/>
    <property type="molecule type" value="Genomic_DNA"/>
</dbReference>
<accession>A0A133ZPP2</accession>
<feature type="transmembrane region" description="Helical" evidence="1">
    <location>
        <begin position="35"/>
        <end position="53"/>
    </location>
</feature>
<feature type="transmembrane region" description="Helical" evidence="1">
    <location>
        <begin position="65"/>
        <end position="86"/>
    </location>
</feature>
<proteinExistence type="predicted"/>
<evidence type="ECO:0000313" key="3">
    <source>
        <dbReference type="Proteomes" id="UP000070394"/>
    </source>
</evidence>
<keyword evidence="3" id="KW-1185">Reference proteome</keyword>
<sequence>MRKVLCNICSTISVACAVVLLLCHTTKPFALDEKHTVLLNLIQCLGMLGYILLSEHCKDSKNTRILRISLIVLLSFVTLSTLYIFIRT</sequence>
<protein>
    <recommendedName>
        <fullName evidence="4">Lipoprotein</fullName>
    </recommendedName>
</protein>
<name>A0A133ZPP2_9FIRM</name>
<keyword evidence="1" id="KW-0472">Membrane</keyword>